<accession>A0ABT7YPN6</accession>
<organism evidence="1 2">
    <name type="scientific">Glycomyces tritici</name>
    <dbReference type="NCBI Taxonomy" id="2665176"/>
    <lineage>
        <taxon>Bacteria</taxon>
        <taxon>Bacillati</taxon>
        <taxon>Actinomycetota</taxon>
        <taxon>Actinomycetes</taxon>
        <taxon>Glycomycetales</taxon>
        <taxon>Glycomycetaceae</taxon>
        <taxon>Glycomyces</taxon>
    </lineage>
</organism>
<dbReference type="Proteomes" id="UP001171902">
    <property type="component" value="Unassembled WGS sequence"/>
</dbReference>
<proteinExistence type="predicted"/>
<sequence>MTENPDHTEHGDAAIARSGEILRTEVGSGLHGIAIAGTDDHDEMGVFIEPPECAVGLRGPMDHYVWRTQPEGHRSSHGDTDLVMYSLRKFLKLAIAGNPTILLPLFAPEASVYVATEFGAELRDLAPAFLSQHAVERFVGYLDGQTDLLLGRGRQGSLPNRPELVERYGYDVKYASHALRLGLQGLEIAEHARLTLPMPDADRERVLHVKSGGVAELDTVLAEIAAIRARIVALLESGATALPAAPDTDRVSAWSIDAHRRHWHANHGF</sequence>
<dbReference type="InterPro" id="IPR018775">
    <property type="entry name" value="RlaP"/>
</dbReference>
<reference evidence="1" key="1">
    <citation type="submission" date="2023-06" db="EMBL/GenBank/DDBJ databases">
        <title>Gycomyces niveus sp.nov., a novel actinomycete isolated from soil in Shouguang.</title>
        <authorList>
            <person name="Yang X."/>
            <person name="Zhao J."/>
        </authorList>
    </citation>
    <scope>NUCLEOTIDE SEQUENCE</scope>
    <source>
        <strain evidence="1">NEAU C2</strain>
    </source>
</reference>
<dbReference type="EMBL" id="JAUEMJ010000003">
    <property type="protein sequence ID" value="MDN3240575.1"/>
    <property type="molecule type" value="Genomic_DNA"/>
</dbReference>
<protein>
    <submittedName>
        <fullName evidence="1">Nucleotidyltransferase domain-containing protein</fullName>
    </submittedName>
</protein>
<name>A0ABT7YPN6_9ACTN</name>
<dbReference type="PANTHER" id="PTHR34817:SF1">
    <property type="entry name" value="NUCLEOTIDYLTRANSFERASE"/>
    <property type="match status" value="1"/>
</dbReference>
<comment type="caution">
    <text evidence="1">The sequence shown here is derived from an EMBL/GenBank/DDBJ whole genome shotgun (WGS) entry which is preliminary data.</text>
</comment>
<evidence type="ECO:0000313" key="2">
    <source>
        <dbReference type="Proteomes" id="UP001171902"/>
    </source>
</evidence>
<dbReference type="Pfam" id="PF10127">
    <property type="entry name" value="RlaP"/>
    <property type="match status" value="1"/>
</dbReference>
<gene>
    <name evidence="1" type="ORF">QWI33_12625</name>
</gene>
<dbReference type="PANTHER" id="PTHR34817">
    <property type="entry name" value="NUCLEOTIDYLTRANSFERASE"/>
    <property type="match status" value="1"/>
</dbReference>
<evidence type="ECO:0000313" key="1">
    <source>
        <dbReference type="EMBL" id="MDN3240575.1"/>
    </source>
</evidence>
<dbReference type="RefSeq" id="WP_289957498.1">
    <property type="nucleotide sequence ID" value="NZ_JAUEMJ010000003.1"/>
</dbReference>
<keyword evidence="2" id="KW-1185">Reference proteome</keyword>